<evidence type="ECO:0000313" key="3">
    <source>
        <dbReference type="Proteomes" id="UP001141806"/>
    </source>
</evidence>
<dbReference type="AlphaFoldDB" id="A0A9Q0HE00"/>
<proteinExistence type="predicted"/>
<evidence type="ECO:0000256" key="1">
    <source>
        <dbReference type="SAM" id="MobiDB-lite"/>
    </source>
</evidence>
<reference evidence="2" key="1">
    <citation type="journal article" date="2023" name="Plant J.">
        <title>The genome of the king protea, Protea cynaroides.</title>
        <authorList>
            <person name="Chang J."/>
            <person name="Duong T.A."/>
            <person name="Schoeman C."/>
            <person name="Ma X."/>
            <person name="Roodt D."/>
            <person name="Barker N."/>
            <person name="Li Z."/>
            <person name="Van de Peer Y."/>
            <person name="Mizrachi E."/>
        </authorList>
    </citation>
    <scope>NUCLEOTIDE SEQUENCE</scope>
    <source>
        <tissue evidence="2">Young leaves</tissue>
    </source>
</reference>
<dbReference type="Proteomes" id="UP001141806">
    <property type="component" value="Unassembled WGS sequence"/>
</dbReference>
<name>A0A9Q0HE00_9MAGN</name>
<feature type="compositionally biased region" description="Polar residues" evidence="1">
    <location>
        <begin position="33"/>
        <end position="47"/>
    </location>
</feature>
<dbReference type="OrthoDB" id="1750419at2759"/>
<sequence>MALYLTTLWQIDTSSLNSEHPTSPAERLGKTTAPGSKSRIPNKTSRVSLNGYAPPAAKVIAAVASTGNVWKRVVIDQLDSTGRGRRAVGLQKERGSNGNLSLYVKLVNRQVPVSQQALAQKDRSFTLLIVHESNPPLATPFTHSLESDSITLLFGGSFALHSCYYP</sequence>
<dbReference type="EMBL" id="JAMYWD010000007">
    <property type="protein sequence ID" value="KAJ4964573.1"/>
    <property type="molecule type" value="Genomic_DNA"/>
</dbReference>
<keyword evidence="3" id="KW-1185">Reference proteome</keyword>
<organism evidence="2 3">
    <name type="scientific">Protea cynaroides</name>
    <dbReference type="NCBI Taxonomy" id="273540"/>
    <lineage>
        <taxon>Eukaryota</taxon>
        <taxon>Viridiplantae</taxon>
        <taxon>Streptophyta</taxon>
        <taxon>Embryophyta</taxon>
        <taxon>Tracheophyta</taxon>
        <taxon>Spermatophyta</taxon>
        <taxon>Magnoliopsida</taxon>
        <taxon>Proteales</taxon>
        <taxon>Proteaceae</taxon>
        <taxon>Protea</taxon>
    </lineage>
</organism>
<feature type="region of interest" description="Disordered" evidence="1">
    <location>
        <begin position="15"/>
        <end position="47"/>
    </location>
</feature>
<accession>A0A9Q0HE00</accession>
<evidence type="ECO:0000313" key="2">
    <source>
        <dbReference type="EMBL" id="KAJ4964573.1"/>
    </source>
</evidence>
<gene>
    <name evidence="2" type="ORF">NE237_016422</name>
</gene>
<protein>
    <submittedName>
        <fullName evidence="2">Uncharacterized protein</fullName>
    </submittedName>
</protein>
<comment type="caution">
    <text evidence="2">The sequence shown here is derived from an EMBL/GenBank/DDBJ whole genome shotgun (WGS) entry which is preliminary data.</text>
</comment>